<dbReference type="OrthoDB" id="178023at2"/>
<evidence type="ECO:0000256" key="1">
    <source>
        <dbReference type="SAM" id="SignalP"/>
    </source>
</evidence>
<feature type="chain" id="PRO_5002478630" description="Outer membrane lipoprotein-sorting protein" evidence="1">
    <location>
        <begin position="20"/>
        <end position="445"/>
    </location>
</feature>
<dbReference type="Proteomes" id="UP000033588">
    <property type="component" value="Unassembled WGS sequence"/>
</dbReference>
<sequence length="445" mass="49615">MRMQLCVLALACTVGLAQAKGTDSTALGKTLTPMGSEMAANADGSIPAWTGGLAANAGTVDSKGGYSDPYAAEKPLFTITAKNVTQYEKLLSPGQVALFKRFPDSYKMNIYPSHRSANLPKEVLAASRENVAKTSMADGGNGLHDYARGIPFPLPTEGLEVMWNHMTRYRGGSYERISSSALVRENGATSYVRNQSLINFADTVGGLEPGSNILFMFKSRVLEPARLSGEAVLVHEPIDQVAEPRSAWQYLPGQRRVRRAPMIAYDNSARYSNGLITADNIDGYNGAPDRFDWKLVGKQELFIPYNSYKIGSRDLKYDAVIKPNHVNQDLARYEKHRVWVVEATLKPDARHIYAKRRFYVDEDSWQIAQSDQYDSRGELWRSGELHAIQQYDHGFTYNVLETSYDLISGRYYAGGLANEETEPMRVGFAAKTDDYTPSDLRRWAK</sequence>
<dbReference type="EMBL" id="LACC01000037">
    <property type="protein sequence ID" value="KJZ39692.1"/>
    <property type="molecule type" value="Genomic_DNA"/>
</dbReference>
<organism evidence="2 3">
    <name type="scientific">Pseudomonas fluorescens</name>
    <dbReference type="NCBI Taxonomy" id="294"/>
    <lineage>
        <taxon>Bacteria</taxon>
        <taxon>Pseudomonadati</taxon>
        <taxon>Pseudomonadota</taxon>
        <taxon>Gammaproteobacteria</taxon>
        <taxon>Pseudomonadales</taxon>
        <taxon>Pseudomonadaceae</taxon>
        <taxon>Pseudomonas</taxon>
    </lineage>
</organism>
<proteinExistence type="predicted"/>
<keyword evidence="1" id="KW-0732">Signal</keyword>
<comment type="caution">
    <text evidence="2">The sequence shown here is derived from an EMBL/GenBank/DDBJ whole genome shotgun (WGS) entry which is preliminary data.</text>
</comment>
<feature type="signal peptide" evidence="1">
    <location>
        <begin position="1"/>
        <end position="19"/>
    </location>
</feature>
<dbReference type="InterPro" id="IPR010752">
    <property type="entry name" value="DUF1329"/>
</dbReference>
<dbReference type="Pfam" id="PF07044">
    <property type="entry name" value="DUF1329"/>
    <property type="match status" value="1"/>
</dbReference>
<dbReference type="PATRIC" id="fig|294.132.peg.4310"/>
<dbReference type="AlphaFoldDB" id="A0A0F4T8H3"/>
<name>A0A0F4T8H3_PSEFL</name>
<accession>A0A0F4T8H3</accession>
<evidence type="ECO:0000313" key="2">
    <source>
        <dbReference type="EMBL" id="KJZ39692.1"/>
    </source>
</evidence>
<evidence type="ECO:0008006" key="4">
    <source>
        <dbReference type="Google" id="ProtNLM"/>
    </source>
</evidence>
<evidence type="ECO:0000313" key="3">
    <source>
        <dbReference type="Proteomes" id="UP000033588"/>
    </source>
</evidence>
<dbReference type="CDD" id="cd16329">
    <property type="entry name" value="LolA_like"/>
    <property type="match status" value="1"/>
</dbReference>
<reference evidence="2 3" key="1">
    <citation type="submission" date="2015-03" db="EMBL/GenBank/DDBJ databases">
        <title>Comparative genomics of Pseudomonas insights into diversity of traits involved in vanlence and defense.</title>
        <authorList>
            <person name="Qin Y."/>
        </authorList>
    </citation>
    <scope>NUCLEOTIDE SEQUENCE [LARGE SCALE GENOMIC DNA]</scope>
    <source>
        <strain evidence="2 3">C8</strain>
    </source>
</reference>
<gene>
    <name evidence="2" type="ORF">VC35_24950</name>
</gene>
<protein>
    <recommendedName>
        <fullName evidence="4">Outer membrane lipoprotein-sorting protein</fullName>
    </recommendedName>
</protein>
<dbReference type="RefSeq" id="WP_046043236.1">
    <property type="nucleotide sequence ID" value="NZ_LACC01000037.1"/>
</dbReference>
<dbReference type="Gene3D" id="2.50.20.10">
    <property type="entry name" value="Lipoprotein localisation LolA/LolB/LppX"/>
    <property type="match status" value="1"/>
</dbReference>